<protein>
    <submittedName>
        <fullName evidence="1">Uncharacterized protein</fullName>
    </submittedName>
</protein>
<keyword evidence="2" id="KW-1185">Reference proteome</keyword>
<accession>A0A444YBH7</accession>
<evidence type="ECO:0000313" key="2">
    <source>
        <dbReference type="Proteomes" id="UP000289738"/>
    </source>
</evidence>
<sequence>MSGIQATPNLRVGHVVACDWIVLQHRTYEDTANIVVYHNNDFIRNTYEGVSFACENTFLFVVPYTITFAKLQTEAYEGVNNDSDEEFKATYEAGDEDEDDDGGGEAVAETLVVPPAVCQMMVVPLFIRSLDLDAMHALELRVASGEARPALPKSRVADPEDGEIQIGIEYGSRRSVSWKFGVTLSLEESITLFTNPSHRRSMQNARLMDDHSKLDSDTIAEAMKPLVEFEPSIKVKSIIAEVQARFNYTISYRNAWLAKLKSIAHAFLLKNPIVLFTILSTLDRVNLFGG</sequence>
<reference evidence="1 2" key="1">
    <citation type="submission" date="2019-01" db="EMBL/GenBank/DDBJ databases">
        <title>Sequencing of cultivated peanut Arachis hypogaea provides insights into genome evolution and oil improvement.</title>
        <authorList>
            <person name="Chen X."/>
        </authorList>
    </citation>
    <scope>NUCLEOTIDE SEQUENCE [LARGE SCALE GENOMIC DNA]</scope>
    <source>
        <strain evidence="2">cv. Fuhuasheng</strain>
        <tissue evidence="1">Leaves</tissue>
    </source>
</reference>
<proteinExistence type="predicted"/>
<name>A0A444YBH7_ARAHY</name>
<organism evidence="1 2">
    <name type="scientific">Arachis hypogaea</name>
    <name type="common">Peanut</name>
    <dbReference type="NCBI Taxonomy" id="3818"/>
    <lineage>
        <taxon>Eukaryota</taxon>
        <taxon>Viridiplantae</taxon>
        <taxon>Streptophyta</taxon>
        <taxon>Embryophyta</taxon>
        <taxon>Tracheophyta</taxon>
        <taxon>Spermatophyta</taxon>
        <taxon>Magnoliopsida</taxon>
        <taxon>eudicotyledons</taxon>
        <taxon>Gunneridae</taxon>
        <taxon>Pentapetalae</taxon>
        <taxon>rosids</taxon>
        <taxon>fabids</taxon>
        <taxon>Fabales</taxon>
        <taxon>Fabaceae</taxon>
        <taxon>Papilionoideae</taxon>
        <taxon>50 kb inversion clade</taxon>
        <taxon>dalbergioids sensu lato</taxon>
        <taxon>Dalbergieae</taxon>
        <taxon>Pterocarpus clade</taxon>
        <taxon>Arachis</taxon>
    </lineage>
</organism>
<evidence type="ECO:0000313" key="1">
    <source>
        <dbReference type="EMBL" id="RYQ99301.1"/>
    </source>
</evidence>
<dbReference type="Proteomes" id="UP000289738">
    <property type="component" value="Chromosome B07"/>
</dbReference>
<dbReference type="EMBL" id="SDMP01000017">
    <property type="protein sequence ID" value="RYQ99301.1"/>
    <property type="molecule type" value="Genomic_DNA"/>
</dbReference>
<gene>
    <name evidence="1" type="ORF">Ahy_B07g087217</name>
</gene>
<dbReference type="AlphaFoldDB" id="A0A444YBH7"/>
<comment type="caution">
    <text evidence="1">The sequence shown here is derived from an EMBL/GenBank/DDBJ whole genome shotgun (WGS) entry which is preliminary data.</text>
</comment>